<comment type="similarity">
    <text evidence="7">Belongs to the NAGSA dehydrogenase family. Type 1 subfamily.</text>
</comment>
<dbReference type="Gene3D" id="3.30.360.10">
    <property type="entry name" value="Dihydrodipicolinate Reductase, domain 2"/>
    <property type="match status" value="1"/>
</dbReference>
<dbReference type="CDD" id="cd23934">
    <property type="entry name" value="AGPR_1_C"/>
    <property type="match status" value="1"/>
</dbReference>
<accession>A0A1C7PDB8</accession>
<keyword evidence="3 7" id="KW-0028">Amino-acid biosynthesis</keyword>
<sequence>MKQVKVAVIGASGYTGQELLRILLRHQGVELVCATSRQYAGQMLEDVFPRFRHVPGADLRFTDSDVPAVAATGAEVAFLALPHGVAAAYARGLVDAGVKVIDLSADFRISDPAVYEEFYDKPHPDLDLLKEAVYGMPEWHGEEIRKARLIASPGCYPTSILLPLIPLLKAGLLETEGIVVCSSSGVSGAGRKADISLLFCECNESVRAYGVPKHRHLSEIEQELGAAAGEKIVISFTPHLVPVNTGICTTTSAKLKPGADPAQIGKTLEGAYKNAPFVRLLGANKCADTKNVTRTNFVDIGWAYDPRTGRIVLMSAEDNVIKGAGGQGVHAFNVLCGFDPTEGLWII</sequence>
<evidence type="ECO:0000256" key="5">
    <source>
        <dbReference type="ARBA" id="ARBA00023002"/>
    </source>
</evidence>
<dbReference type="Pfam" id="PF22698">
    <property type="entry name" value="Semialdhyde_dhC_1"/>
    <property type="match status" value="1"/>
</dbReference>
<dbReference type="FunFam" id="3.30.360.10:FF:000014">
    <property type="entry name" value="N-acetyl-gamma-glutamyl-phosphate reductase"/>
    <property type="match status" value="1"/>
</dbReference>
<dbReference type="Gene3D" id="3.40.50.720">
    <property type="entry name" value="NAD(P)-binding Rossmann-like Domain"/>
    <property type="match status" value="1"/>
</dbReference>
<keyword evidence="11" id="KW-1185">Reference proteome</keyword>
<reference evidence="11" key="1">
    <citation type="submission" date="2016-09" db="EMBL/GenBank/DDBJ databases">
        <authorList>
            <person name="Koehorst J."/>
        </authorList>
    </citation>
    <scope>NUCLEOTIDE SEQUENCE [LARGE SCALE GENOMIC DNA]</scope>
</reference>
<dbReference type="InterPro" id="IPR000534">
    <property type="entry name" value="Semialdehyde_DH_NAD-bd"/>
</dbReference>
<dbReference type="CDD" id="cd17895">
    <property type="entry name" value="AGPR_1_N"/>
    <property type="match status" value="1"/>
</dbReference>
<keyword evidence="5 7" id="KW-0560">Oxidoreductase</keyword>
<dbReference type="GO" id="GO:0051287">
    <property type="term" value="F:NAD binding"/>
    <property type="evidence" value="ECO:0007669"/>
    <property type="project" value="InterPro"/>
</dbReference>
<dbReference type="InterPro" id="IPR036291">
    <property type="entry name" value="NAD(P)-bd_dom_sf"/>
</dbReference>
<evidence type="ECO:0000256" key="1">
    <source>
        <dbReference type="ARBA" id="ARBA00004862"/>
    </source>
</evidence>
<dbReference type="UniPathway" id="UPA00068">
    <property type="reaction ID" value="UER00108"/>
</dbReference>
<dbReference type="Pfam" id="PF01118">
    <property type="entry name" value="Semialdhyde_dh"/>
    <property type="match status" value="1"/>
</dbReference>
<dbReference type="PANTHER" id="PTHR32338">
    <property type="entry name" value="N-ACETYL-GAMMA-GLUTAMYL-PHOSPHATE REDUCTASE, CHLOROPLASTIC-RELATED-RELATED"/>
    <property type="match status" value="1"/>
</dbReference>
<dbReference type="GO" id="GO:0003942">
    <property type="term" value="F:N-acetyl-gamma-glutamyl-phosphate reductase activity"/>
    <property type="evidence" value="ECO:0007669"/>
    <property type="project" value="UniProtKB-UniRule"/>
</dbReference>
<comment type="function">
    <text evidence="7">Catalyzes the NADPH-dependent reduction of N-acetyl-5-glutamyl phosphate to yield N-acetyl-L-glutamate 5-semialdehyde.</text>
</comment>
<dbReference type="GO" id="GO:0070401">
    <property type="term" value="F:NADP+ binding"/>
    <property type="evidence" value="ECO:0007669"/>
    <property type="project" value="InterPro"/>
</dbReference>
<dbReference type="Proteomes" id="UP000176204">
    <property type="component" value="Chromosome I"/>
</dbReference>
<name>A0A1C7PDB8_9BACT</name>
<dbReference type="PANTHER" id="PTHR32338:SF10">
    <property type="entry name" value="N-ACETYL-GAMMA-GLUTAMYL-PHOSPHATE REDUCTASE, CHLOROPLASTIC-RELATED"/>
    <property type="match status" value="1"/>
</dbReference>
<dbReference type="SUPFAM" id="SSF55347">
    <property type="entry name" value="Glyceraldehyde-3-phosphate dehydrogenase-like, C-terminal domain"/>
    <property type="match status" value="1"/>
</dbReference>
<evidence type="ECO:0000256" key="4">
    <source>
        <dbReference type="ARBA" id="ARBA00022857"/>
    </source>
</evidence>
<dbReference type="OrthoDB" id="9801289at2"/>
<feature type="domain" description="Semialdehyde dehydrogenase NAD-binding" evidence="9">
    <location>
        <begin position="5"/>
        <end position="147"/>
    </location>
</feature>
<gene>
    <name evidence="7" type="primary">argC</name>
    <name evidence="10" type="ORF">PYTT_0415</name>
</gene>
<dbReference type="EMBL" id="LT629973">
    <property type="protein sequence ID" value="SEH74718.1"/>
    <property type="molecule type" value="Genomic_DNA"/>
</dbReference>
<evidence type="ECO:0000313" key="11">
    <source>
        <dbReference type="Proteomes" id="UP000176204"/>
    </source>
</evidence>
<dbReference type="NCBIfam" id="TIGR01850">
    <property type="entry name" value="argC"/>
    <property type="match status" value="1"/>
</dbReference>
<comment type="catalytic activity">
    <reaction evidence="6 7">
        <text>N-acetyl-L-glutamate 5-semialdehyde + phosphate + NADP(+) = N-acetyl-L-glutamyl 5-phosphate + NADPH + H(+)</text>
        <dbReference type="Rhea" id="RHEA:21588"/>
        <dbReference type="ChEBI" id="CHEBI:15378"/>
        <dbReference type="ChEBI" id="CHEBI:29123"/>
        <dbReference type="ChEBI" id="CHEBI:43474"/>
        <dbReference type="ChEBI" id="CHEBI:57783"/>
        <dbReference type="ChEBI" id="CHEBI:57936"/>
        <dbReference type="ChEBI" id="CHEBI:58349"/>
        <dbReference type="EC" id="1.2.1.38"/>
    </reaction>
</comment>
<dbReference type="GO" id="GO:0005737">
    <property type="term" value="C:cytoplasm"/>
    <property type="evidence" value="ECO:0007669"/>
    <property type="project" value="UniProtKB-SubCell"/>
</dbReference>
<dbReference type="InterPro" id="IPR050085">
    <property type="entry name" value="AGPR"/>
</dbReference>
<dbReference type="InterPro" id="IPR023013">
    <property type="entry name" value="AGPR_AS"/>
</dbReference>
<dbReference type="AlphaFoldDB" id="A0A1C7PDB8"/>
<dbReference type="STRING" id="1679444.PYTT_0415"/>
<dbReference type="SUPFAM" id="SSF51735">
    <property type="entry name" value="NAD(P)-binding Rossmann-fold domains"/>
    <property type="match status" value="1"/>
</dbReference>
<comment type="pathway">
    <text evidence="1 7">Amino-acid biosynthesis; L-arginine biosynthesis; N(2)-acetyl-L-ornithine from L-glutamate: step 3/4.</text>
</comment>
<evidence type="ECO:0000256" key="7">
    <source>
        <dbReference type="HAMAP-Rule" id="MF_00150"/>
    </source>
</evidence>
<protein>
    <recommendedName>
        <fullName evidence="7">N-acetyl-gamma-glutamyl-phosphate reductase</fullName>
        <shortName evidence="7">AGPR</shortName>
        <ecNumber evidence="7">1.2.1.38</ecNumber>
    </recommendedName>
    <alternativeName>
        <fullName evidence="7">N-acetyl-glutamate semialdehyde dehydrogenase</fullName>
        <shortName evidence="7">NAGSA dehydrogenase</shortName>
    </alternativeName>
</protein>
<dbReference type="InterPro" id="IPR000706">
    <property type="entry name" value="AGPR_type-1"/>
</dbReference>
<keyword evidence="7" id="KW-0963">Cytoplasm</keyword>
<evidence type="ECO:0000313" key="10">
    <source>
        <dbReference type="EMBL" id="SEH74718.1"/>
    </source>
</evidence>
<dbReference type="PROSITE" id="PS01224">
    <property type="entry name" value="ARGC"/>
    <property type="match status" value="1"/>
</dbReference>
<dbReference type="InterPro" id="IPR058924">
    <property type="entry name" value="AGPR_dimerisation_dom"/>
</dbReference>
<dbReference type="HAMAP" id="MF_00150">
    <property type="entry name" value="ArgC_type1"/>
    <property type="match status" value="1"/>
</dbReference>
<evidence type="ECO:0000256" key="8">
    <source>
        <dbReference type="PROSITE-ProRule" id="PRU10010"/>
    </source>
</evidence>
<feature type="active site" evidence="7 8">
    <location>
        <position position="155"/>
    </location>
</feature>
<comment type="subcellular location">
    <subcellularLocation>
        <location evidence="7">Cytoplasm</location>
    </subcellularLocation>
</comment>
<dbReference type="RefSeq" id="WP_067773810.1">
    <property type="nucleotide sequence ID" value="NZ_LIGX01000014.1"/>
</dbReference>
<dbReference type="EC" id="1.2.1.38" evidence="7"/>
<dbReference type="KEGG" id="agl:PYTT_0415"/>
<dbReference type="SMART" id="SM00859">
    <property type="entry name" value="Semialdhyde_dh"/>
    <property type="match status" value="1"/>
</dbReference>
<keyword evidence="2 7" id="KW-0055">Arginine biosynthesis</keyword>
<evidence type="ECO:0000256" key="6">
    <source>
        <dbReference type="ARBA" id="ARBA00050557"/>
    </source>
</evidence>
<keyword evidence="4 7" id="KW-0521">NADP</keyword>
<proteinExistence type="inferred from homology"/>
<evidence type="ECO:0000256" key="3">
    <source>
        <dbReference type="ARBA" id="ARBA00022605"/>
    </source>
</evidence>
<dbReference type="GO" id="GO:0006526">
    <property type="term" value="P:L-arginine biosynthetic process"/>
    <property type="evidence" value="ECO:0007669"/>
    <property type="project" value="UniProtKB-UniRule"/>
</dbReference>
<evidence type="ECO:0000259" key="9">
    <source>
        <dbReference type="SMART" id="SM00859"/>
    </source>
</evidence>
<dbReference type="PATRIC" id="fig|1679444.3.peg.2266"/>
<organism evidence="10 11">
    <name type="scientific">Akkermansia glycaniphila</name>
    <dbReference type="NCBI Taxonomy" id="1679444"/>
    <lineage>
        <taxon>Bacteria</taxon>
        <taxon>Pseudomonadati</taxon>
        <taxon>Verrucomicrobiota</taxon>
        <taxon>Verrucomicrobiia</taxon>
        <taxon>Verrucomicrobiales</taxon>
        <taxon>Akkermansiaceae</taxon>
        <taxon>Akkermansia</taxon>
    </lineage>
</organism>
<evidence type="ECO:0000256" key="2">
    <source>
        <dbReference type="ARBA" id="ARBA00022571"/>
    </source>
</evidence>